<feature type="transmembrane region" description="Helical" evidence="1">
    <location>
        <begin position="57"/>
        <end position="76"/>
    </location>
</feature>
<protein>
    <submittedName>
        <fullName evidence="2">Fibronectin type III domain-containing protein</fullName>
    </submittedName>
</protein>
<dbReference type="InterPro" id="IPR003961">
    <property type="entry name" value="FN3_dom"/>
</dbReference>
<proteinExistence type="predicted"/>
<keyword evidence="1" id="KW-0472">Membrane</keyword>
<organism evidence="2 3">
    <name type="scientific">Marinobacter iranensis</name>
    <dbReference type="NCBI Taxonomy" id="2962607"/>
    <lineage>
        <taxon>Bacteria</taxon>
        <taxon>Pseudomonadati</taxon>
        <taxon>Pseudomonadota</taxon>
        <taxon>Gammaproteobacteria</taxon>
        <taxon>Pseudomonadales</taxon>
        <taxon>Marinobacteraceae</taxon>
        <taxon>Marinobacter</taxon>
    </lineage>
</organism>
<feature type="transmembrane region" description="Helical" evidence="1">
    <location>
        <begin position="97"/>
        <end position="115"/>
    </location>
</feature>
<comment type="caution">
    <text evidence="2">The sequence shown here is derived from an EMBL/GenBank/DDBJ whole genome shotgun (WGS) entry which is preliminary data.</text>
</comment>
<dbReference type="EMBL" id="JANCMW010000015">
    <property type="protein sequence ID" value="MDF0752360.1"/>
    <property type="molecule type" value="Genomic_DNA"/>
</dbReference>
<accession>A0ABT5YF93</accession>
<dbReference type="InterPro" id="IPR036116">
    <property type="entry name" value="FN3_sf"/>
</dbReference>
<evidence type="ECO:0000313" key="3">
    <source>
        <dbReference type="Proteomes" id="UP001143391"/>
    </source>
</evidence>
<dbReference type="InterPro" id="IPR013783">
    <property type="entry name" value="Ig-like_fold"/>
</dbReference>
<sequence length="220" mass="24024">MLFLPCLQPLPQRDSRKSRTLVPERHRLTGAVRAKFCPLISIFRYFITIVCRKIDSFLTGMMTPFTSILAAVLYNFTNSAKYWCKVSMNRVIKMSRAWIAAFFVGITLAGCGGGSSGSSGTENAAQGSQSQAAERSASLSWNAPSTRANGDGIKMGELSGYVINYGQNPDALSETVRINDASTMEYTVDNLNNGTWYFTIQVEDIDGLMSAPSAQVSKTI</sequence>
<reference evidence="2" key="1">
    <citation type="submission" date="2022-07" db="EMBL/GenBank/DDBJ databases">
        <title>Marinobacter iranensis a new bacterium isolate from a hipersaline lake in Iran.</title>
        <authorList>
            <person name="Mohammad A.M.A."/>
            <person name="Cristina S.-P."/>
            <person name="Antonio V."/>
        </authorList>
    </citation>
    <scope>NUCLEOTIDE SEQUENCE</scope>
    <source>
        <strain evidence="2">71-i</strain>
    </source>
</reference>
<keyword evidence="1" id="KW-1133">Transmembrane helix</keyword>
<keyword evidence="1" id="KW-0812">Transmembrane</keyword>
<dbReference type="Gene3D" id="2.60.40.10">
    <property type="entry name" value="Immunoglobulins"/>
    <property type="match status" value="1"/>
</dbReference>
<dbReference type="Proteomes" id="UP001143391">
    <property type="component" value="Unassembled WGS sequence"/>
</dbReference>
<evidence type="ECO:0000313" key="2">
    <source>
        <dbReference type="EMBL" id="MDF0752360.1"/>
    </source>
</evidence>
<gene>
    <name evidence="2" type="ORF">NLU14_19195</name>
</gene>
<dbReference type="SUPFAM" id="SSF49265">
    <property type="entry name" value="Fibronectin type III"/>
    <property type="match status" value="1"/>
</dbReference>
<evidence type="ECO:0000256" key="1">
    <source>
        <dbReference type="SAM" id="Phobius"/>
    </source>
</evidence>
<dbReference type="RefSeq" id="WP_275709608.1">
    <property type="nucleotide sequence ID" value="NZ_JANCMW010000015.1"/>
</dbReference>
<dbReference type="CDD" id="cd00063">
    <property type="entry name" value="FN3"/>
    <property type="match status" value="1"/>
</dbReference>
<keyword evidence="3" id="KW-1185">Reference proteome</keyword>
<name>A0ABT5YF93_9GAMM</name>